<dbReference type="Gene3D" id="3.40.50.1820">
    <property type="entry name" value="alpha/beta hydrolase"/>
    <property type="match status" value="1"/>
</dbReference>
<accession>A0A926E5L2</accession>
<comment type="caution">
    <text evidence="1">The sequence shown here is derived from an EMBL/GenBank/DDBJ whole genome shotgun (WGS) entry which is preliminary data.</text>
</comment>
<dbReference type="PANTHER" id="PTHR48098:SF1">
    <property type="entry name" value="DIACYLGLYCEROL ACYLTRANSFERASE_MYCOLYLTRANSFERASE AG85A"/>
    <property type="match status" value="1"/>
</dbReference>
<dbReference type="Proteomes" id="UP000610760">
    <property type="component" value="Unassembled WGS sequence"/>
</dbReference>
<evidence type="ECO:0000313" key="2">
    <source>
        <dbReference type="Proteomes" id="UP000610760"/>
    </source>
</evidence>
<dbReference type="GO" id="GO:0016747">
    <property type="term" value="F:acyltransferase activity, transferring groups other than amino-acyl groups"/>
    <property type="evidence" value="ECO:0007669"/>
    <property type="project" value="TreeGrafter"/>
</dbReference>
<proteinExistence type="predicted"/>
<sequence>MSFLNVSYYSQALNRNVTFSAILPIDAPYAEPKPLKTLYLLHGLQGNHWDWPTGTRLKAWAQKKGLAVILPSGDNSFYVDQPARRDFYGQWIGQELVAVTRAMFPLSSRREDTFIAGLSMGGYGAIRNGLQYWETFSRIAALSSAIIVYDIPTYGDSEQIIYDRRYFESIFGDTQKIKGSENDPEALLLRIKDQGGEIPEFYMACGTEDELIKVNRRYRDFLWAQGVSLIYEEAPGIHDWNFWDSYIQKVLDWLPTDR</sequence>
<dbReference type="PANTHER" id="PTHR48098">
    <property type="entry name" value="ENTEROCHELIN ESTERASE-RELATED"/>
    <property type="match status" value="1"/>
</dbReference>
<dbReference type="Pfam" id="PF00756">
    <property type="entry name" value="Esterase"/>
    <property type="match status" value="1"/>
</dbReference>
<name>A0A926E5L2_9FIRM</name>
<dbReference type="RefSeq" id="WP_249294901.1">
    <property type="nucleotide sequence ID" value="NZ_JACRSV010000002.1"/>
</dbReference>
<keyword evidence="2" id="KW-1185">Reference proteome</keyword>
<organism evidence="1 2">
    <name type="scientific">Fumia xinanensis</name>
    <dbReference type="NCBI Taxonomy" id="2763659"/>
    <lineage>
        <taxon>Bacteria</taxon>
        <taxon>Bacillati</taxon>
        <taxon>Bacillota</taxon>
        <taxon>Clostridia</taxon>
        <taxon>Eubacteriales</taxon>
        <taxon>Oscillospiraceae</taxon>
        <taxon>Fumia</taxon>
    </lineage>
</organism>
<dbReference type="AlphaFoldDB" id="A0A926E5L2"/>
<dbReference type="EMBL" id="JACRSV010000002">
    <property type="protein sequence ID" value="MBC8559930.1"/>
    <property type="molecule type" value="Genomic_DNA"/>
</dbReference>
<dbReference type="SUPFAM" id="SSF53474">
    <property type="entry name" value="alpha/beta-Hydrolases"/>
    <property type="match status" value="1"/>
</dbReference>
<evidence type="ECO:0000313" key="1">
    <source>
        <dbReference type="EMBL" id="MBC8559930.1"/>
    </source>
</evidence>
<dbReference type="InterPro" id="IPR000801">
    <property type="entry name" value="Esterase-like"/>
</dbReference>
<protein>
    <submittedName>
        <fullName evidence="1">Acetylesterase</fullName>
    </submittedName>
</protein>
<dbReference type="InterPro" id="IPR029058">
    <property type="entry name" value="AB_hydrolase_fold"/>
</dbReference>
<dbReference type="InterPro" id="IPR050583">
    <property type="entry name" value="Mycobacterial_A85_antigen"/>
</dbReference>
<reference evidence="1" key="1">
    <citation type="submission" date="2020-08" db="EMBL/GenBank/DDBJ databases">
        <title>Genome public.</title>
        <authorList>
            <person name="Liu C."/>
            <person name="Sun Q."/>
        </authorList>
    </citation>
    <scope>NUCLEOTIDE SEQUENCE</scope>
    <source>
        <strain evidence="1">NSJ-33</strain>
    </source>
</reference>
<gene>
    <name evidence="1" type="ORF">H8710_07615</name>
</gene>